<keyword evidence="2 5" id="KW-0812">Transmembrane</keyword>
<reference evidence="6 7" key="1">
    <citation type="submission" date="2019-10" db="EMBL/GenBank/DDBJ databases">
        <title>Alkaliphilus serpentinus sp. nov. and Alkaliphilus pronyensis sp. nov., two novel anaerobic alkaliphilic species isolated from the serpentinized-hosted hydrothermal field of the Prony Bay (New Caledonia).</title>
        <authorList>
            <person name="Postec A."/>
        </authorList>
    </citation>
    <scope>NUCLEOTIDE SEQUENCE [LARGE SCALE GENOMIC DNA]</scope>
    <source>
        <strain evidence="6 7">LacT</strain>
    </source>
</reference>
<protein>
    <submittedName>
        <fullName evidence="6">DUF4870 domain-containing protein</fullName>
    </submittedName>
</protein>
<keyword evidence="4 5" id="KW-0472">Membrane</keyword>
<feature type="transmembrane region" description="Helical" evidence="5">
    <location>
        <begin position="72"/>
        <end position="93"/>
    </location>
</feature>
<sequence length="157" mass="16860">MSNVKTVEPHKSSLGMDANIAVLITYLGGVVIGWLPAIGYVSWLVPLIIFILEKESDFVRFHSMQSLILNAVGALLGLIIVIFSGAIATTFFYSPAAGLGFLGILSLLTTIISIVILVFAILAVINGFKYKEYKIPVIGNLAEKLSVKFKGVTGKSE</sequence>
<evidence type="ECO:0000313" key="7">
    <source>
        <dbReference type="Proteomes" id="UP000465601"/>
    </source>
</evidence>
<accession>A0A833HPR3</accession>
<organism evidence="6 7">
    <name type="scientific">Alkaliphilus serpentinus</name>
    <dbReference type="NCBI Taxonomy" id="1482731"/>
    <lineage>
        <taxon>Bacteria</taxon>
        <taxon>Bacillati</taxon>
        <taxon>Bacillota</taxon>
        <taxon>Clostridia</taxon>
        <taxon>Peptostreptococcales</taxon>
        <taxon>Natronincolaceae</taxon>
        <taxon>Alkaliphilus</taxon>
    </lineage>
</organism>
<dbReference type="RefSeq" id="WP_151865377.1">
    <property type="nucleotide sequence ID" value="NZ_WBZB01000014.1"/>
</dbReference>
<dbReference type="PANTHER" id="PTHR36460">
    <property type="entry name" value="UPF0132 DOMAIN PROTEIN (AFU_ORTHOLOGUE AFUA_3G10255)"/>
    <property type="match status" value="1"/>
</dbReference>
<dbReference type="OrthoDB" id="2657448at2"/>
<dbReference type="Proteomes" id="UP000465601">
    <property type="component" value="Unassembled WGS sequence"/>
</dbReference>
<dbReference type="GO" id="GO:0016020">
    <property type="term" value="C:membrane"/>
    <property type="evidence" value="ECO:0007669"/>
    <property type="project" value="UniProtKB-SubCell"/>
</dbReference>
<evidence type="ECO:0000256" key="5">
    <source>
        <dbReference type="SAM" id="Phobius"/>
    </source>
</evidence>
<keyword evidence="7" id="KW-1185">Reference proteome</keyword>
<comment type="caution">
    <text evidence="6">The sequence shown here is derived from an EMBL/GenBank/DDBJ whole genome shotgun (WGS) entry which is preliminary data.</text>
</comment>
<dbReference type="InterPro" id="IPR019109">
    <property type="entry name" value="MamF_MmsF"/>
</dbReference>
<evidence type="ECO:0000256" key="2">
    <source>
        <dbReference type="ARBA" id="ARBA00022692"/>
    </source>
</evidence>
<dbReference type="PANTHER" id="PTHR36460:SF1">
    <property type="entry name" value="UPF0132 DOMAIN PROTEIN (AFU_ORTHOLOGUE AFUA_3G10255)"/>
    <property type="match status" value="1"/>
</dbReference>
<feature type="transmembrane region" description="Helical" evidence="5">
    <location>
        <begin position="99"/>
        <end position="125"/>
    </location>
</feature>
<feature type="transmembrane region" description="Helical" evidence="5">
    <location>
        <begin position="20"/>
        <end position="52"/>
    </location>
</feature>
<evidence type="ECO:0000256" key="3">
    <source>
        <dbReference type="ARBA" id="ARBA00022989"/>
    </source>
</evidence>
<evidence type="ECO:0000313" key="6">
    <source>
        <dbReference type="EMBL" id="KAB3531098.1"/>
    </source>
</evidence>
<dbReference type="AlphaFoldDB" id="A0A833HPR3"/>
<dbReference type="EMBL" id="WBZB01000014">
    <property type="protein sequence ID" value="KAB3531098.1"/>
    <property type="molecule type" value="Genomic_DNA"/>
</dbReference>
<comment type="subcellular location">
    <subcellularLocation>
        <location evidence="1">Membrane</location>
        <topology evidence="1">Multi-pass membrane protein</topology>
    </subcellularLocation>
</comment>
<name>A0A833HPR3_9FIRM</name>
<evidence type="ECO:0000256" key="4">
    <source>
        <dbReference type="ARBA" id="ARBA00023136"/>
    </source>
</evidence>
<keyword evidence="3 5" id="KW-1133">Transmembrane helix</keyword>
<evidence type="ECO:0000256" key="1">
    <source>
        <dbReference type="ARBA" id="ARBA00004141"/>
    </source>
</evidence>
<proteinExistence type="predicted"/>
<gene>
    <name evidence="6" type="ORF">F8153_05540</name>
</gene>
<dbReference type="Pfam" id="PF09685">
    <property type="entry name" value="MamF_MmsF"/>
    <property type="match status" value="1"/>
</dbReference>